<dbReference type="SUPFAM" id="SSF56112">
    <property type="entry name" value="Protein kinase-like (PK-like)"/>
    <property type="match status" value="1"/>
</dbReference>
<dbReference type="GO" id="GO:0004674">
    <property type="term" value="F:protein serine/threonine kinase activity"/>
    <property type="evidence" value="ECO:0007669"/>
    <property type="project" value="UniProtKB-KW"/>
</dbReference>
<dbReference type="PANTHER" id="PTHR24345">
    <property type="entry name" value="SERINE/THREONINE-PROTEIN KINASE PLK"/>
    <property type="match status" value="1"/>
</dbReference>
<evidence type="ECO:0000256" key="5">
    <source>
        <dbReference type="ARBA" id="ARBA00022840"/>
    </source>
</evidence>
<accession>W6MN04</accession>
<dbReference type="EMBL" id="HG793128">
    <property type="protein sequence ID" value="CDK27981.1"/>
    <property type="molecule type" value="Genomic_DNA"/>
</dbReference>
<keyword evidence="3" id="KW-0547">Nucleotide-binding</keyword>
<dbReference type="OrthoDB" id="4062651at2759"/>
<dbReference type="HOGENOM" id="CLU_038837_0_0_1"/>
<evidence type="ECO:0000256" key="2">
    <source>
        <dbReference type="ARBA" id="ARBA00022679"/>
    </source>
</evidence>
<dbReference type="GO" id="GO:0005524">
    <property type="term" value="F:ATP binding"/>
    <property type="evidence" value="ECO:0007669"/>
    <property type="project" value="UniProtKB-KW"/>
</dbReference>
<dbReference type="STRING" id="1382522.W6MN04"/>
<evidence type="ECO:0000256" key="1">
    <source>
        <dbReference type="ARBA" id="ARBA00022527"/>
    </source>
</evidence>
<evidence type="ECO:0000313" key="8">
    <source>
        <dbReference type="Proteomes" id="UP000019384"/>
    </source>
</evidence>
<dbReference type="Gene3D" id="1.10.510.10">
    <property type="entry name" value="Transferase(Phosphotransferase) domain 1"/>
    <property type="match status" value="1"/>
</dbReference>
<sequence>MTDLDEAIVSKLTDQRLDDNKDFSEYLGDLETQHLLDEEHLSLLPFPSCGDICYLDKTSNPPIFEGSGGIIWKSRIKAKINGVKIGDTVAIKCLLNPENKKPATYMKNSLSEFLTMKRGCLKNHSISQVYAICRDMEDGVAQYSLVLPYFKNGDLLSLLTKVTRYNLAFPQSERDLIFCKIINAVKALQNENIVHRDIKPENVLIDDNGDVKLGDFGYAIYLAKTEMYEDPTKYGDDDLRNDSNFFLGTKSFKAPELFQYDPTKEHKPNHEGLNLKASDIWSLGLFYFLVSSIPRPWKVANSSDKEYKDYARIYGLMNIDEATEADINMNIISQPALPKFKKLPDSSRECILKMLNPDPQRRWDIKQVTRSEWFRDRQYTFKSKLDDKTHRNEFVLNLLSY</sequence>
<name>W6MN04_9ASCO</name>
<keyword evidence="5" id="KW-0067">ATP-binding</keyword>
<dbReference type="Proteomes" id="UP000019384">
    <property type="component" value="Unassembled WGS sequence"/>
</dbReference>
<proteinExistence type="predicted"/>
<dbReference type="InterPro" id="IPR000719">
    <property type="entry name" value="Prot_kinase_dom"/>
</dbReference>
<evidence type="ECO:0000256" key="3">
    <source>
        <dbReference type="ARBA" id="ARBA00022741"/>
    </source>
</evidence>
<dbReference type="GeneID" id="34521361"/>
<evidence type="ECO:0000259" key="6">
    <source>
        <dbReference type="PROSITE" id="PS50011"/>
    </source>
</evidence>
<dbReference type="PROSITE" id="PS00108">
    <property type="entry name" value="PROTEIN_KINASE_ST"/>
    <property type="match status" value="1"/>
</dbReference>
<dbReference type="SMART" id="SM00220">
    <property type="entry name" value="S_TKc"/>
    <property type="match status" value="1"/>
</dbReference>
<keyword evidence="1" id="KW-0723">Serine/threonine-protein kinase</keyword>
<dbReference type="GO" id="GO:0005634">
    <property type="term" value="C:nucleus"/>
    <property type="evidence" value="ECO:0007669"/>
    <property type="project" value="TreeGrafter"/>
</dbReference>
<reference evidence="7" key="2">
    <citation type="submission" date="2014-02" db="EMBL/GenBank/DDBJ databases">
        <title>Complete DNA sequence of /Kuraishia capsulata/ illustrates novel genomic features among budding yeasts (/Saccharomycotina/).</title>
        <authorList>
            <person name="Morales L."/>
            <person name="Noel B."/>
            <person name="Porcel B."/>
            <person name="Marcet-Houben M."/>
            <person name="Hullo M-F."/>
            <person name="Sacerdot C."/>
            <person name="Tekaia F."/>
            <person name="Leh-Louis V."/>
            <person name="Despons L."/>
            <person name="Khanna V."/>
            <person name="Aury J-M."/>
            <person name="Barbe V."/>
            <person name="Couloux A."/>
            <person name="Labadie K."/>
            <person name="Pelletier E."/>
            <person name="Souciet J-L."/>
            <person name="Boekhout T."/>
            <person name="Gabaldon T."/>
            <person name="Wincker P."/>
            <person name="Dujon B."/>
        </authorList>
    </citation>
    <scope>NUCLEOTIDE SEQUENCE</scope>
    <source>
        <strain evidence="7">CBS 1993</strain>
    </source>
</reference>
<gene>
    <name evidence="7" type="ORF">KUCA_T00003961001</name>
</gene>
<dbReference type="InterPro" id="IPR011009">
    <property type="entry name" value="Kinase-like_dom_sf"/>
</dbReference>
<organism evidence="7 8">
    <name type="scientific">Kuraishia capsulata CBS 1993</name>
    <dbReference type="NCBI Taxonomy" id="1382522"/>
    <lineage>
        <taxon>Eukaryota</taxon>
        <taxon>Fungi</taxon>
        <taxon>Dikarya</taxon>
        <taxon>Ascomycota</taxon>
        <taxon>Saccharomycotina</taxon>
        <taxon>Pichiomycetes</taxon>
        <taxon>Pichiales</taxon>
        <taxon>Pichiaceae</taxon>
        <taxon>Kuraishia</taxon>
    </lineage>
</organism>
<keyword evidence="4" id="KW-0418">Kinase</keyword>
<feature type="domain" description="Protein kinase" evidence="6">
    <location>
        <begin position="57"/>
        <end position="374"/>
    </location>
</feature>
<dbReference type="AlphaFoldDB" id="W6MN04"/>
<keyword evidence="8" id="KW-1185">Reference proteome</keyword>
<dbReference type="Pfam" id="PF00069">
    <property type="entry name" value="Pkinase"/>
    <property type="match status" value="1"/>
</dbReference>
<protein>
    <recommendedName>
        <fullName evidence="6">Protein kinase domain-containing protein</fullName>
    </recommendedName>
</protein>
<keyword evidence="2" id="KW-0808">Transferase</keyword>
<evidence type="ECO:0000313" key="7">
    <source>
        <dbReference type="EMBL" id="CDK27981.1"/>
    </source>
</evidence>
<dbReference type="PANTHER" id="PTHR24345:SF0">
    <property type="entry name" value="CELL CYCLE SERINE_THREONINE-PROTEIN KINASE CDC5_MSD2"/>
    <property type="match status" value="1"/>
</dbReference>
<evidence type="ECO:0000256" key="4">
    <source>
        <dbReference type="ARBA" id="ARBA00022777"/>
    </source>
</evidence>
<reference evidence="7" key="1">
    <citation type="submission" date="2013-12" db="EMBL/GenBank/DDBJ databases">
        <authorList>
            <person name="Genoscope - CEA"/>
        </authorList>
    </citation>
    <scope>NUCLEOTIDE SEQUENCE</scope>
    <source>
        <strain evidence="7">CBS 1993</strain>
    </source>
</reference>
<dbReference type="InterPro" id="IPR008271">
    <property type="entry name" value="Ser/Thr_kinase_AS"/>
</dbReference>
<dbReference type="PROSITE" id="PS50011">
    <property type="entry name" value="PROTEIN_KINASE_DOM"/>
    <property type="match status" value="1"/>
</dbReference>
<dbReference type="RefSeq" id="XP_022459973.1">
    <property type="nucleotide sequence ID" value="XM_022602428.1"/>
</dbReference>